<proteinExistence type="predicted"/>
<organism evidence="2 4">
    <name type="scientific">Medicago truncatula</name>
    <name type="common">Barrel medic</name>
    <name type="synonym">Medicago tribuloides</name>
    <dbReference type="NCBI Taxonomy" id="3880"/>
    <lineage>
        <taxon>Eukaryota</taxon>
        <taxon>Viridiplantae</taxon>
        <taxon>Streptophyta</taxon>
        <taxon>Embryophyta</taxon>
        <taxon>Tracheophyta</taxon>
        <taxon>Spermatophyta</taxon>
        <taxon>Magnoliopsida</taxon>
        <taxon>eudicotyledons</taxon>
        <taxon>Gunneridae</taxon>
        <taxon>Pentapetalae</taxon>
        <taxon>rosids</taxon>
        <taxon>fabids</taxon>
        <taxon>Fabales</taxon>
        <taxon>Fabaceae</taxon>
        <taxon>Papilionoideae</taxon>
        <taxon>50 kb inversion clade</taxon>
        <taxon>NPAAA clade</taxon>
        <taxon>Hologalegina</taxon>
        <taxon>IRL clade</taxon>
        <taxon>Trifolieae</taxon>
        <taxon>Medicago</taxon>
    </lineage>
</organism>
<dbReference type="PaxDb" id="3880-AES58623"/>
<dbReference type="AlphaFoldDB" id="G7IB36"/>
<sequence>MEHLRLIYCASDLEKTSAPLAWLFMQSTNISSIERFFSLQAQSPIYRYQVTRYVFLCVYVCILYYIYNISA</sequence>
<dbReference type="Proteomes" id="UP000002051">
    <property type="component" value="Unassembled WGS sequence"/>
</dbReference>
<keyword evidence="1 2" id="KW-0812">Transmembrane</keyword>
<name>G7IB36_MEDTR</name>
<dbReference type="HOGENOM" id="CLU_2743744_0_0_1"/>
<keyword evidence="1" id="KW-0472">Membrane</keyword>
<feature type="transmembrane region" description="Helical" evidence="1">
    <location>
        <begin position="50"/>
        <end position="67"/>
    </location>
</feature>
<evidence type="ECO:0000313" key="3">
    <source>
        <dbReference type="EnsemblPlants" id="AES58623"/>
    </source>
</evidence>
<keyword evidence="1" id="KW-1133">Transmembrane helix</keyword>
<protein>
    <submittedName>
        <fullName evidence="2">Transmembrane protein, putative</fullName>
    </submittedName>
</protein>
<gene>
    <name evidence="2" type="ordered locus">MTR_1g006540</name>
</gene>
<evidence type="ECO:0000313" key="2">
    <source>
        <dbReference type="EMBL" id="AES58623.1"/>
    </source>
</evidence>
<keyword evidence="4" id="KW-1185">Reference proteome</keyword>
<evidence type="ECO:0000313" key="4">
    <source>
        <dbReference type="Proteomes" id="UP000002051"/>
    </source>
</evidence>
<dbReference type="EnsemblPlants" id="AES58623">
    <property type="protein sequence ID" value="AES58623"/>
    <property type="gene ID" value="MTR_1g006540"/>
</dbReference>
<reference evidence="2 4" key="1">
    <citation type="journal article" date="2011" name="Nature">
        <title>The Medicago genome provides insight into the evolution of rhizobial symbioses.</title>
        <authorList>
            <person name="Young N.D."/>
            <person name="Debelle F."/>
            <person name="Oldroyd G.E."/>
            <person name="Geurts R."/>
            <person name="Cannon S.B."/>
            <person name="Udvardi M.K."/>
            <person name="Benedito V.A."/>
            <person name="Mayer K.F."/>
            <person name="Gouzy J."/>
            <person name="Schoof H."/>
            <person name="Van de Peer Y."/>
            <person name="Proost S."/>
            <person name="Cook D.R."/>
            <person name="Meyers B.C."/>
            <person name="Spannagl M."/>
            <person name="Cheung F."/>
            <person name="De Mita S."/>
            <person name="Krishnakumar V."/>
            <person name="Gundlach H."/>
            <person name="Zhou S."/>
            <person name="Mudge J."/>
            <person name="Bharti A.K."/>
            <person name="Murray J.D."/>
            <person name="Naoumkina M.A."/>
            <person name="Rosen B."/>
            <person name="Silverstein K.A."/>
            <person name="Tang H."/>
            <person name="Rombauts S."/>
            <person name="Zhao P.X."/>
            <person name="Zhou P."/>
            <person name="Barbe V."/>
            <person name="Bardou P."/>
            <person name="Bechner M."/>
            <person name="Bellec A."/>
            <person name="Berger A."/>
            <person name="Berges H."/>
            <person name="Bidwell S."/>
            <person name="Bisseling T."/>
            <person name="Choisne N."/>
            <person name="Couloux A."/>
            <person name="Denny R."/>
            <person name="Deshpande S."/>
            <person name="Dai X."/>
            <person name="Doyle J.J."/>
            <person name="Dudez A.M."/>
            <person name="Farmer A.D."/>
            <person name="Fouteau S."/>
            <person name="Franken C."/>
            <person name="Gibelin C."/>
            <person name="Gish J."/>
            <person name="Goldstein S."/>
            <person name="Gonzalez A.J."/>
            <person name="Green P.J."/>
            <person name="Hallab A."/>
            <person name="Hartog M."/>
            <person name="Hua A."/>
            <person name="Humphray S.J."/>
            <person name="Jeong D.H."/>
            <person name="Jing Y."/>
            <person name="Jocker A."/>
            <person name="Kenton S.M."/>
            <person name="Kim D.J."/>
            <person name="Klee K."/>
            <person name="Lai H."/>
            <person name="Lang C."/>
            <person name="Lin S."/>
            <person name="Macmil S.L."/>
            <person name="Magdelenat G."/>
            <person name="Matthews L."/>
            <person name="McCorrison J."/>
            <person name="Monaghan E.L."/>
            <person name="Mun J.H."/>
            <person name="Najar F.Z."/>
            <person name="Nicholson C."/>
            <person name="Noirot C."/>
            <person name="O'Bleness M."/>
            <person name="Paule C.R."/>
            <person name="Poulain J."/>
            <person name="Prion F."/>
            <person name="Qin B."/>
            <person name="Qu C."/>
            <person name="Retzel E.F."/>
            <person name="Riddle C."/>
            <person name="Sallet E."/>
            <person name="Samain S."/>
            <person name="Samson N."/>
            <person name="Sanders I."/>
            <person name="Saurat O."/>
            <person name="Scarpelli C."/>
            <person name="Schiex T."/>
            <person name="Segurens B."/>
            <person name="Severin A.J."/>
            <person name="Sherrier D.J."/>
            <person name="Shi R."/>
            <person name="Sims S."/>
            <person name="Singer S.R."/>
            <person name="Sinharoy S."/>
            <person name="Sterck L."/>
            <person name="Viollet A."/>
            <person name="Wang B.B."/>
            <person name="Wang K."/>
            <person name="Wang M."/>
            <person name="Wang X."/>
            <person name="Warfsmann J."/>
            <person name="Weissenbach J."/>
            <person name="White D.D."/>
            <person name="White J.D."/>
            <person name="Wiley G.B."/>
            <person name="Wincker P."/>
            <person name="Xing Y."/>
            <person name="Yang L."/>
            <person name="Yao Z."/>
            <person name="Ying F."/>
            <person name="Zhai J."/>
            <person name="Zhou L."/>
            <person name="Zuber A."/>
            <person name="Denarie J."/>
            <person name="Dixon R.A."/>
            <person name="May G.D."/>
            <person name="Schwartz D.C."/>
            <person name="Rogers J."/>
            <person name="Quetier F."/>
            <person name="Town C.D."/>
            <person name="Roe B.A."/>
        </authorList>
    </citation>
    <scope>NUCLEOTIDE SEQUENCE [LARGE SCALE GENOMIC DNA]</scope>
    <source>
        <strain evidence="2">A17</strain>
        <strain evidence="3 4">cv. Jemalong A17</strain>
    </source>
</reference>
<accession>G7IB36</accession>
<reference evidence="2 4" key="2">
    <citation type="journal article" date="2014" name="BMC Genomics">
        <title>An improved genome release (version Mt4.0) for the model legume Medicago truncatula.</title>
        <authorList>
            <person name="Tang H."/>
            <person name="Krishnakumar V."/>
            <person name="Bidwell S."/>
            <person name="Rosen B."/>
            <person name="Chan A."/>
            <person name="Zhou S."/>
            <person name="Gentzbittel L."/>
            <person name="Childs K.L."/>
            <person name="Yandell M."/>
            <person name="Gundlach H."/>
            <person name="Mayer K.F."/>
            <person name="Schwartz D.C."/>
            <person name="Town C.D."/>
        </authorList>
    </citation>
    <scope>GENOME REANNOTATION</scope>
    <source>
        <strain evidence="3 4">cv. Jemalong A17</strain>
    </source>
</reference>
<reference evidence="3" key="3">
    <citation type="submission" date="2015-04" db="UniProtKB">
        <authorList>
            <consortium name="EnsemblPlants"/>
        </authorList>
    </citation>
    <scope>IDENTIFICATION</scope>
    <source>
        <strain evidence="3">cv. Jemalong A17</strain>
    </source>
</reference>
<dbReference type="EMBL" id="CM001217">
    <property type="protein sequence ID" value="AES58623.1"/>
    <property type="molecule type" value="Genomic_DNA"/>
</dbReference>
<evidence type="ECO:0000256" key="1">
    <source>
        <dbReference type="SAM" id="Phobius"/>
    </source>
</evidence>